<dbReference type="Proteomes" id="UP000095284">
    <property type="component" value="Unplaced"/>
</dbReference>
<organism evidence="2 3">
    <name type="scientific">Bursaphelenchus xylophilus</name>
    <name type="common">Pinewood nematode worm</name>
    <name type="synonym">Aphelenchoides xylophilus</name>
    <dbReference type="NCBI Taxonomy" id="6326"/>
    <lineage>
        <taxon>Eukaryota</taxon>
        <taxon>Metazoa</taxon>
        <taxon>Ecdysozoa</taxon>
        <taxon>Nematoda</taxon>
        <taxon>Chromadorea</taxon>
        <taxon>Rhabditida</taxon>
        <taxon>Tylenchina</taxon>
        <taxon>Tylenchomorpha</taxon>
        <taxon>Aphelenchoidea</taxon>
        <taxon>Aphelenchoididae</taxon>
        <taxon>Bursaphelenchus</taxon>
    </lineage>
</organism>
<dbReference type="WBParaSite" id="BXY_0945100.1">
    <property type="protein sequence ID" value="BXY_0945100.1"/>
    <property type="gene ID" value="BXY_0945100"/>
</dbReference>
<accession>A0A1I7S8V6</accession>
<sequence length="77" mass="8784">MTRERNQVGADKRGNPGKRERPKSGRSSQESPALGGTGRRVLEKQKAKQNKEKMINNIRPDLFFKQPFTRIPVIHSV</sequence>
<evidence type="ECO:0000256" key="1">
    <source>
        <dbReference type="SAM" id="MobiDB-lite"/>
    </source>
</evidence>
<evidence type="ECO:0000313" key="3">
    <source>
        <dbReference type="WBParaSite" id="BXY_0945100.1"/>
    </source>
</evidence>
<dbReference type="AlphaFoldDB" id="A0A1I7S8V6"/>
<feature type="compositionally biased region" description="Basic and acidic residues" evidence="1">
    <location>
        <begin position="40"/>
        <end position="53"/>
    </location>
</feature>
<proteinExistence type="predicted"/>
<protein>
    <submittedName>
        <fullName evidence="3">Uncharacterized protein</fullName>
    </submittedName>
</protein>
<feature type="compositionally biased region" description="Basic and acidic residues" evidence="1">
    <location>
        <begin position="1"/>
        <end position="23"/>
    </location>
</feature>
<feature type="region of interest" description="Disordered" evidence="1">
    <location>
        <begin position="1"/>
        <end position="53"/>
    </location>
</feature>
<reference evidence="3" key="1">
    <citation type="submission" date="2016-11" db="UniProtKB">
        <authorList>
            <consortium name="WormBaseParasite"/>
        </authorList>
    </citation>
    <scope>IDENTIFICATION</scope>
</reference>
<name>A0A1I7S8V6_BURXY</name>
<evidence type="ECO:0000313" key="2">
    <source>
        <dbReference type="Proteomes" id="UP000095284"/>
    </source>
</evidence>